<dbReference type="InterPro" id="IPR023908">
    <property type="entry name" value="xxxLxxG_rpt"/>
</dbReference>
<dbReference type="InterPro" id="IPR017501">
    <property type="entry name" value="Phage_infect_YhgE_C"/>
</dbReference>
<feature type="transmembrane region" description="Helical" evidence="5">
    <location>
        <begin position="29"/>
        <end position="53"/>
    </location>
</feature>
<feature type="domain" description="ABC-2 type transporter transmembrane" evidence="6">
    <location>
        <begin position="36"/>
        <end position="136"/>
    </location>
</feature>
<evidence type="ECO:0000313" key="8">
    <source>
        <dbReference type="Proteomes" id="UP000483286"/>
    </source>
</evidence>
<feature type="transmembrane region" description="Helical" evidence="5">
    <location>
        <begin position="718"/>
        <end position="738"/>
    </location>
</feature>
<dbReference type="PANTHER" id="PTHR43077:SF10">
    <property type="entry name" value="TRANSPORT PERMEASE PROTEIN"/>
    <property type="match status" value="1"/>
</dbReference>
<evidence type="ECO:0000259" key="6">
    <source>
        <dbReference type="Pfam" id="PF12698"/>
    </source>
</evidence>
<dbReference type="Proteomes" id="UP000483286">
    <property type="component" value="Unassembled WGS sequence"/>
</dbReference>
<feature type="transmembrane region" description="Helical" evidence="5">
    <location>
        <begin position="566"/>
        <end position="588"/>
    </location>
</feature>
<protein>
    <recommendedName>
        <fullName evidence="6">ABC-2 type transporter transmembrane domain-containing protein</fullName>
    </recommendedName>
</protein>
<dbReference type="PANTHER" id="PTHR43077">
    <property type="entry name" value="TRANSPORT PERMEASE YVFS-RELATED"/>
    <property type="match status" value="1"/>
</dbReference>
<proteinExistence type="predicted"/>
<dbReference type="NCBIfam" id="TIGR03061">
    <property type="entry name" value="pip_yhgE_Nterm"/>
    <property type="match status" value="1"/>
</dbReference>
<keyword evidence="3 5" id="KW-1133">Transmembrane helix</keyword>
<feature type="transmembrane region" description="Helical" evidence="5">
    <location>
        <begin position="664"/>
        <end position="683"/>
    </location>
</feature>
<evidence type="ECO:0000256" key="2">
    <source>
        <dbReference type="ARBA" id="ARBA00022692"/>
    </source>
</evidence>
<name>A0A7C9M0N0_9DEIO</name>
<gene>
    <name evidence="7" type="ORF">GO986_05435</name>
</gene>
<dbReference type="InterPro" id="IPR051328">
    <property type="entry name" value="T7SS_ABC-Transporter"/>
</dbReference>
<dbReference type="Pfam" id="PF12698">
    <property type="entry name" value="ABC2_membrane_3"/>
    <property type="match status" value="1"/>
</dbReference>
<keyword evidence="8" id="KW-1185">Reference proteome</keyword>
<sequence>MTRPPARLTVRTDYRALTPAERSLWRAPLMWASAALFLFIPIIYVTVYLLGVWDPAGQLPQLPAALVNLDQGTVQRGKRVNVGHDLVTELRRDPPVDFRRYPTQAAAEEAVRRGEVYFALTIPAEFSRKAVGGRSSEHGLLRLYRAPGLNAYASAVADRVAGELAETLNRDLGERRWEVVQSSLKDVQQGFADLRAATGDLAAGAERLSDGAEELQSGAATLARGAGRLASGSADLATGAGKLAGGVSTLTGGVGRLSGSLRQLEAAAPTSAEVAPLKEGARALSAGTGQLAGQLKKLAAGSGDLATGARTLSGGAAQVGTGSARLAKDLPALAGGLSELQAGAAELGGQSGTLRRALPAGQPVTAGAAQLEAGAQTLAQGLTAAGQGAQQAATGAAALAKGAAQVQGGAARLQQGTQTLAQGSRAAATGAGQLAGGAAKVQTGVTKLADGSVKLGAALGQINRKVPAQAELTKLSSGADQLAQSAGVLAARTGDLAAGSEKVQAGATDLASGAGQLADGLARLRREIPATTEDLGGDPEGLAQSVQVRTQTFADVPNNGNAFAPYFVALALWVGATMTTFIFPYLLLPASGRQTSQAARVLRKLAQPGLIVLGQALLVVAGLHLLDVHLLSPALVVLTALAASLTFLLVVVALNLLFGPAGRVLALILLIVQLAASGGSYPVELSGPVFQAIHTVIPVTAVVNALRAAMFGAFEGQYWVFMGHLALVAAVSLGVALLSRRRWVYTPDDRFRSPILTDVG</sequence>
<evidence type="ECO:0000256" key="1">
    <source>
        <dbReference type="ARBA" id="ARBA00004141"/>
    </source>
</evidence>
<comment type="subcellular location">
    <subcellularLocation>
        <location evidence="1">Membrane</location>
        <topology evidence="1">Multi-pass membrane protein</topology>
    </subcellularLocation>
</comment>
<evidence type="ECO:0000256" key="5">
    <source>
        <dbReference type="SAM" id="Phobius"/>
    </source>
</evidence>
<dbReference type="InterPro" id="IPR017500">
    <property type="entry name" value="Phage_infect_YhgE_N"/>
</dbReference>
<dbReference type="GO" id="GO:0016020">
    <property type="term" value="C:membrane"/>
    <property type="evidence" value="ECO:0007669"/>
    <property type="project" value="UniProtKB-SubCell"/>
</dbReference>
<keyword evidence="4 5" id="KW-0472">Membrane</keyword>
<organism evidence="7 8">
    <name type="scientific">Deinococcus arboris</name>
    <dbReference type="NCBI Taxonomy" id="2682977"/>
    <lineage>
        <taxon>Bacteria</taxon>
        <taxon>Thermotogati</taxon>
        <taxon>Deinococcota</taxon>
        <taxon>Deinococci</taxon>
        <taxon>Deinococcales</taxon>
        <taxon>Deinococcaceae</taxon>
        <taxon>Deinococcus</taxon>
    </lineage>
</organism>
<dbReference type="GO" id="GO:0140359">
    <property type="term" value="F:ABC-type transporter activity"/>
    <property type="evidence" value="ECO:0007669"/>
    <property type="project" value="InterPro"/>
</dbReference>
<dbReference type="InterPro" id="IPR013525">
    <property type="entry name" value="ABC2_TM"/>
</dbReference>
<evidence type="ECO:0000313" key="7">
    <source>
        <dbReference type="EMBL" id="MVN86202.1"/>
    </source>
</evidence>
<evidence type="ECO:0000256" key="4">
    <source>
        <dbReference type="ARBA" id="ARBA00023136"/>
    </source>
</evidence>
<feature type="transmembrane region" description="Helical" evidence="5">
    <location>
        <begin position="609"/>
        <end position="626"/>
    </location>
</feature>
<keyword evidence="2 5" id="KW-0812">Transmembrane</keyword>
<dbReference type="RefSeq" id="WP_157458262.1">
    <property type="nucleotide sequence ID" value="NZ_WQLB01000005.1"/>
</dbReference>
<accession>A0A7C9M0N0</accession>
<dbReference type="AlphaFoldDB" id="A0A7C9M0N0"/>
<feature type="transmembrane region" description="Helical" evidence="5">
    <location>
        <begin position="632"/>
        <end position="657"/>
    </location>
</feature>
<comment type="caution">
    <text evidence="7">The sequence shown here is derived from an EMBL/GenBank/DDBJ whole genome shotgun (WGS) entry which is preliminary data.</text>
</comment>
<dbReference type="NCBIfam" id="TIGR03057">
    <property type="entry name" value="xxxLxxG_by_4"/>
    <property type="match status" value="5"/>
</dbReference>
<reference evidence="7 8" key="1">
    <citation type="submission" date="2019-12" db="EMBL/GenBank/DDBJ databases">
        <title>Deinococcus sp. HMF7620 Genome sequencing and assembly.</title>
        <authorList>
            <person name="Kang H."/>
            <person name="Kim H."/>
            <person name="Joh K."/>
        </authorList>
    </citation>
    <scope>NUCLEOTIDE SEQUENCE [LARGE SCALE GENOMIC DNA]</scope>
    <source>
        <strain evidence="7 8">HMF7620</strain>
    </source>
</reference>
<dbReference type="NCBIfam" id="TIGR03062">
    <property type="entry name" value="pip_yhgE_Cterm"/>
    <property type="match status" value="1"/>
</dbReference>
<evidence type="ECO:0000256" key="3">
    <source>
        <dbReference type="ARBA" id="ARBA00022989"/>
    </source>
</evidence>
<dbReference type="EMBL" id="WQLB01000005">
    <property type="protein sequence ID" value="MVN86202.1"/>
    <property type="molecule type" value="Genomic_DNA"/>
</dbReference>